<dbReference type="GO" id="GO:0005524">
    <property type="term" value="F:ATP binding"/>
    <property type="evidence" value="ECO:0007669"/>
    <property type="project" value="UniProtKB-UniRule"/>
</dbReference>
<feature type="binding site" evidence="9">
    <location>
        <begin position="33"/>
        <end position="40"/>
    </location>
    <ligand>
        <name>ATP</name>
        <dbReference type="ChEBI" id="CHEBI:30616"/>
    </ligand>
</feature>
<keyword evidence="6 9" id="KW-0547">Nucleotide-binding</keyword>
<dbReference type="FunFam" id="1.20.1050.90:FF:000009">
    <property type="entry name" value="DNA replication and repair protein RecF"/>
    <property type="match status" value="1"/>
</dbReference>
<dbReference type="AlphaFoldDB" id="A0A1M5YJK1"/>
<keyword evidence="7 9" id="KW-0067">ATP-binding</keyword>
<dbReference type="GO" id="GO:0000731">
    <property type="term" value="P:DNA synthesis involved in DNA repair"/>
    <property type="evidence" value="ECO:0007669"/>
    <property type="project" value="TreeGrafter"/>
</dbReference>
<comment type="similarity">
    <text evidence="2 9 10">Belongs to the RecF family.</text>
</comment>
<dbReference type="RefSeq" id="WP_079606429.1">
    <property type="nucleotide sequence ID" value="NZ_LT670817.1"/>
</dbReference>
<proteinExistence type="inferred from homology"/>
<comment type="function">
    <text evidence="9 10">The RecF protein is involved in DNA metabolism; it is required for DNA replication and normal SOS inducibility. RecF binds preferentially to single-stranded, linear DNA. It also seems to bind ATP.</text>
</comment>
<dbReference type="InterPro" id="IPR042174">
    <property type="entry name" value="RecF_2"/>
</dbReference>
<dbReference type="Pfam" id="PF02463">
    <property type="entry name" value="SMC_N"/>
    <property type="match status" value="1"/>
</dbReference>
<evidence type="ECO:0000256" key="2">
    <source>
        <dbReference type="ARBA" id="ARBA00008016"/>
    </source>
</evidence>
<dbReference type="GO" id="GO:0005737">
    <property type="term" value="C:cytoplasm"/>
    <property type="evidence" value="ECO:0007669"/>
    <property type="project" value="UniProtKB-SubCell"/>
</dbReference>
<comment type="subcellular location">
    <subcellularLocation>
        <location evidence="1 9 10">Cytoplasm</location>
    </subcellularLocation>
</comment>
<dbReference type="PROSITE" id="PS00617">
    <property type="entry name" value="RECF_1"/>
    <property type="match status" value="1"/>
</dbReference>
<dbReference type="SMART" id="SM00382">
    <property type="entry name" value="AAA"/>
    <property type="match status" value="1"/>
</dbReference>
<evidence type="ECO:0000256" key="1">
    <source>
        <dbReference type="ARBA" id="ARBA00004496"/>
    </source>
</evidence>
<keyword evidence="9 10" id="KW-0234">DNA repair</keyword>
<reference evidence="13 14" key="1">
    <citation type="submission" date="2016-11" db="EMBL/GenBank/DDBJ databases">
        <authorList>
            <person name="Jaros S."/>
            <person name="Januszkiewicz K."/>
            <person name="Wedrychowicz H."/>
        </authorList>
    </citation>
    <scope>NUCLEOTIDE SEQUENCE [LARGE SCALE GENOMIC DNA]</scope>
    <source>
        <strain evidence="13 14">GAS138</strain>
    </source>
</reference>
<dbReference type="GO" id="GO:0003697">
    <property type="term" value="F:single-stranded DNA binding"/>
    <property type="evidence" value="ECO:0007669"/>
    <property type="project" value="UniProtKB-UniRule"/>
</dbReference>
<dbReference type="InterPro" id="IPR001238">
    <property type="entry name" value="DNA-binding_RecF"/>
</dbReference>
<evidence type="ECO:0000259" key="12">
    <source>
        <dbReference type="SMART" id="SM00382"/>
    </source>
</evidence>
<evidence type="ECO:0000256" key="8">
    <source>
        <dbReference type="ARBA" id="ARBA00023125"/>
    </source>
</evidence>
<dbReference type="Gene3D" id="3.40.50.300">
    <property type="entry name" value="P-loop containing nucleotide triphosphate hydrolases"/>
    <property type="match status" value="1"/>
</dbReference>
<dbReference type="PANTHER" id="PTHR32182">
    <property type="entry name" value="DNA REPLICATION AND REPAIR PROTEIN RECF"/>
    <property type="match status" value="1"/>
</dbReference>
<accession>A0A1M5YJK1</accession>
<evidence type="ECO:0000313" key="14">
    <source>
        <dbReference type="Proteomes" id="UP000189796"/>
    </source>
</evidence>
<evidence type="ECO:0000256" key="5">
    <source>
        <dbReference type="ARBA" id="ARBA00022705"/>
    </source>
</evidence>
<dbReference type="GO" id="GO:0006260">
    <property type="term" value="P:DNA replication"/>
    <property type="evidence" value="ECO:0007669"/>
    <property type="project" value="UniProtKB-UniRule"/>
</dbReference>
<keyword evidence="9 10" id="KW-0742">SOS response</keyword>
<protein>
    <recommendedName>
        <fullName evidence="3 9">DNA replication and repair protein RecF</fullName>
    </recommendedName>
</protein>
<organism evidence="13 14">
    <name type="scientific">Bradyrhizobium erythrophlei</name>
    <dbReference type="NCBI Taxonomy" id="1437360"/>
    <lineage>
        <taxon>Bacteria</taxon>
        <taxon>Pseudomonadati</taxon>
        <taxon>Pseudomonadota</taxon>
        <taxon>Alphaproteobacteria</taxon>
        <taxon>Hyphomicrobiales</taxon>
        <taxon>Nitrobacteraceae</taxon>
        <taxon>Bradyrhizobium</taxon>
    </lineage>
</organism>
<dbReference type="GO" id="GO:0009432">
    <property type="term" value="P:SOS response"/>
    <property type="evidence" value="ECO:0007669"/>
    <property type="project" value="UniProtKB-UniRule"/>
</dbReference>
<dbReference type="HAMAP" id="MF_00365">
    <property type="entry name" value="RecF"/>
    <property type="match status" value="1"/>
</dbReference>
<evidence type="ECO:0000256" key="4">
    <source>
        <dbReference type="ARBA" id="ARBA00022490"/>
    </source>
</evidence>
<name>A0A1M5YJK1_9BRAD</name>
<dbReference type="EMBL" id="LT670817">
    <property type="protein sequence ID" value="SHI12132.1"/>
    <property type="molecule type" value="Genomic_DNA"/>
</dbReference>
<dbReference type="NCBIfam" id="TIGR00611">
    <property type="entry name" value="recf"/>
    <property type="match status" value="1"/>
</dbReference>
<dbReference type="InterPro" id="IPR027417">
    <property type="entry name" value="P-loop_NTPase"/>
</dbReference>
<evidence type="ECO:0000256" key="10">
    <source>
        <dbReference type="RuleBase" id="RU000578"/>
    </source>
</evidence>
<dbReference type="InterPro" id="IPR018078">
    <property type="entry name" value="DNA-binding_RecF_CS"/>
</dbReference>
<evidence type="ECO:0000256" key="6">
    <source>
        <dbReference type="ARBA" id="ARBA00022741"/>
    </source>
</evidence>
<dbReference type="SUPFAM" id="SSF52540">
    <property type="entry name" value="P-loop containing nucleoside triphosphate hydrolases"/>
    <property type="match status" value="1"/>
</dbReference>
<keyword evidence="8 9" id="KW-0238">DNA-binding</keyword>
<feature type="region of interest" description="Disordered" evidence="11">
    <location>
        <begin position="87"/>
        <end position="109"/>
    </location>
</feature>
<evidence type="ECO:0000256" key="9">
    <source>
        <dbReference type="HAMAP-Rule" id="MF_00365"/>
    </source>
</evidence>
<dbReference type="InterPro" id="IPR003593">
    <property type="entry name" value="AAA+_ATPase"/>
</dbReference>
<keyword evidence="4 9" id="KW-0963">Cytoplasm</keyword>
<feature type="domain" description="AAA+ ATPase" evidence="12">
    <location>
        <begin position="25"/>
        <end position="373"/>
    </location>
</feature>
<evidence type="ECO:0000256" key="7">
    <source>
        <dbReference type="ARBA" id="ARBA00022840"/>
    </source>
</evidence>
<dbReference type="InterPro" id="IPR003395">
    <property type="entry name" value="RecF/RecN/SMC_N"/>
</dbReference>
<keyword evidence="5 9" id="KW-0235">DNA replication</keyword>
<evidence type="ECO:0000256" key="11">
    <source>
        <dbReference type="SAM" id="MobiDB-lite"/>
    </source>
</evidence>
<dbReference type="PROSITE" id="PS00618">
    <property type="entry name" value="RECF_2"/>
    <property type="match status" value="1"/>
</dbReference>
<sequence length="379" mass="40875">MTASRIHRLTLTHFRNYRAASLQTRGDVVVLVGPNGAGKTNCLEAISFLSPGRGLRRATLEDVADNQGDGSWAVSAEVEGALGLATLGTGIDPSGSDAPASGRRSRIDREPVPSATAFGDHLRMVWLTPAMDGLFLGAASERRRFFDRLVLAIDSEHSSRVSALDRSLRSRNRLLEVRNYDDHWCDAIERETAELAVAVAAMRGQTAIKLAAMLRARGEASAFPSADIMLDGWMENALISEPATSVEDRYRQILRDSRARDAAAGRTLDGPHLTDLQVIYAPKNMPARDASTGEQKALLIGLVLAHANLVAEMTGITPLLLLDEVVAHLDPNRRNALFMELAALGAQVWMTGADPAAFIDIGSTGEVFDVDSGQIARRS</sequence>
<gene>
    <name evidence="9" type="primary">recF</name>
    <name evidence="13" type="ORF">SAMN05443248_8401</name>
</gene>
<dbReference type="OrthoDB" id="9803889at2"/>
<dbReference type="Proteomes" id="UP000189796">
    <property type="component" value="Chromosome I"/>
</dbReference>
<evidence type="ECO:0000313" key="13">
    <source>
        <dbReference type="EMBL" id="SHI12132.1"/>
    </source>
</evidence>
<dbReference type="PANTHER" id="PTHR32182:SF0">
    <property type="entry name" value="DNA REPLICATION AND REPAIR PROTEIN RECF"/>
    <property type="match status" value="1"/>
</dbReference>
<dbReference type="GO" id="GO:0006302">
    <property type="term" value="P:double-strand break repair"/>
    <property type="evidence" value="ECO:0007669"/>
    <property type="project" value="TreeGrafter"/>
</dbReference>
<dbReference type="Gene3D" id="1.20.1050.90">
    <property type="entry name" value="RecF/RecN/SMC, N-terminal domain"/>
    <property type="match status" value="1"/>
</dbReference>
<evidence type="ECO:0000256" key="3">
    <source>
        <dbReference type="ARBA" id="ARBA00020170"/>
    </source>
</evidence>
<keyword evidence="9 10" id="KW-0227">DNA damage</keyword>